<dbReference type="SUPFAM" id="SSF82693">
    <property type="entry name" value="Multidrug efflux transporter AcrB pore domain, PN1, PN2, PC1 and PC2 subdomains"/>
    <property type="match status" value="2"/>
</dbReference>
<dbReference type="GO" id="GO:0005886">
    <property type="term" value="C:plasma membrane"/>
    <property type="evidence" value="ECO:0007669"/>
    <property type="project" value="TreeGrafter"/>
</dbReference>
<dbReference type="InterPro" id="IPR027463">
    <property type="entry name" value="AcrB_DN_DC_subdom"/>
</dbReference>
<dbReference type="Gene3D" id="3.30.70.1430">
    <property type="entry name" value="Multidrug efflux transporter AcrB pore domain"/>
    <property type="match status" value="2"/>
</dbReference>
<dbReference type="Proteomes" id="UP000219329">
    <property type="component" value="Unassembled WGS sequence"/>
</dbReference>
<dbReference type="GO" id="GO:0042910">
    <property type="term" value="F:xenobiotic transmembrane transporter activity"/>
    <property type="evidence" value="ECO:0007669"/>
    <property type="project" value="TreeGrafter"/>
</dbReference>
<gene>
    <name evidence="2" type="ORF">CNF02_11015</name>
</gene>
<feature type="transmembrane region" description="Helical" evidence="1">
    <location>
        <begin position="514"/>
        <end position="538"/>
    </location>
</feature>
<dbReference type="PANTHER" id="PTHR32063">
    <property type="match status" value="1"/>
</dbReference>
<dbReference type="EMBL" id="NTJZ01000013">
    <property type="protein sequence ID" value="PDH32784.1"/>
    <property type="molecule type" value="Genomic_DNA"/>
</dbReference>
<feature type="transmembrane region" description="Helical" evidence="1">
    <location>
        <begin position="999"/>
        <end position="1029"/>
    </location>
</feature>
<feature type="transmembrane region" description="Helical" evidence="1">
    <location>
        <begin position="440"/>
        <end position="460"/>
    </location>
</feature>
<organism evidence="2 3">
    <name type="scientific">OM182 bacterium MED-G28</name>
    <dbReference type="NCBI Taxonomy" id="1986256"/>
    <lineage>
        <taxon>Bacteria</taxon>
        <taxon>Pseudomonadati</taxon>
        <taxon>Pseudomonadota</taxon>
        <taxon>Gammaproteobacteria</taxon>
        <taxon>OMG group</taxon>
        <taxon>OM182 clade</taxon>
    </lineage>
</organism>
<proteinExistence type="predicted"/>
<keyword evidence="1" id="KW-1133">Transmembrane helix</keyword>
<dbReference type="InterPro" id="IPR001036">
    <property type="entry name" value="Acrflvin-R"/>
</dbReference>
<dbReference type="AlphaFoldDB" id="A0A2A5W910"/>
<accession>A0A2A5W910</accession>
<reference evidence="2 3" key="1">
    <citation type="submission" date="2017-08" db="EMBL/GenBank/DDBJ databases">
        <title>Fine stratification of microbial communities through a metagenomic profile of the photic zone.</title>
        <authorList>
            <person name="Haro-Moreno J.M."/>
            <person name="Lopez-Perez M."/>
            <person name="De La Torre J."/>
            <person name="Picazo A."/>
            <person name="Camacho A."/>
            <person name="Rodriguez-Valera F."/>
        </authorList>
    </citation>
    <scope>NUCLEOTIDE SEQUENCE [LARGE SCALE GENOMIC DNA]</scope>
    <source>
        <strain evidence="2">MED-G28</strain>
    </source>
</reference>
<feature type="transmembrane region" description="Helical" evidence="1">
    <location>
        <begin position="875"/>
        <end position="893"/>
    </location>
</feature>
<evidence type="ECO:0000313" key="2">
    <source>
        <dbReference type="EMBL" id="PDH32784.1"/>
    </source>
</evidence>
<name>A0A2A5W910_9GAMM</name>
<dbReference type="Gene3D" id="3.30.2090.10">
    <property type="entry name" value="Multidrug efflux transporter AcrB TolC docking domain, DN and DC subdomains"/>
    <property type="match status" value="2"/>
</dbReference>
<feature type="transmembrane region" description="Helical" evidence="1">
    <location>
        <begin position="925"/>
        <end position="951"/>
    </location>
</feature>
<dbReference type="SUPFAM" id="SSF82714">
    <property type="entry name" value="Multidrug efflux transporter AcrB TolC docking domain, DN and DC subdomains"/>
    <property type="match status" value="2"/>
</dbReference>
<feature type="transmembrane region" description="Helical" evidence="1">
    <location>
        <begin position="336"/>
        <end position="355"/>
    </location>
</feature>
<feature type="transmembrane region" description="Helical" evidence="1">
    <location>
        <begin position="405"/>
        <end position="428"/>
    </location>
</feature>
<protein>
    <submittedName>
        <fullName evidence="2">Cobalt-zinc-cadmium resistance protein</fullName>
    </submittedName>
</protein>
<dbReference type="Pfam" id="PF00873">
    <property type="entry name" value="ACR_tran"/>
    <property type="match status" value="1"/>
</dbReference>
<evidence type="ECO:0000313" key="3">
    <source>
        <dbReference type="Proteomes" id="UP000219329"/>
    </source>
</evidence>
<keyword evidence="1" id="KW-0812">Transmembrane</keyword>
<sequence>MWIFLVGGVVAYFSLNQEEFPDIEVGVIQLSVPYLGATPEESETGVCLRIEEALEGTENIDTLTTTAREGGCDSTIQLAQGADLNRLLNDVKGKVDAITTFPVETEKPIIRAFSSIGTVMTIALSSETNDLNLKAVAEEIRDDLLDLPEVSQVNVEFIRPLEISIEVSEFTLRQYGLTLNQISQAISQASLDLPGGTIRTTSGEILIRTKGQVYQGSEYAEVVVASYPDGTQLRLSDIATIKDGFEEGYLDARLDGVNSAIIDVMRIGDEDIVTSANQVKEFMASANFDLPEGMSLNVVSDDSVSTQTRIATVAKNAYTGLLLVLIILALFLRFKIAIWVAAGIPIAICGALIAFPPMGLTISSLTVMGFILVLGIVVDDAIVVGERVHAHEQKGLSKDEAAIEGTVEVSVPVIFGVLTTIAAFLPLLLDNTQFSAFSQLIGGTVVFCLIASLIESQLILPGHIAHRKTQGYFLEGSKIVTAWQNFQGNIATWLESFAEHGYKRVLKTVLRYRYAAWATATGVVLVVIALLFSGRVIFQFMPSIEGDRVWSTVTMPAGVPASLTEEAVNLIEEKALELVAELDAELAEMKAAGDSSISSDKAVDNVLTIIGGTAPKGGPGGGQRSAGRSEIAEVMLYLVPYFDRGGMSAADIRDRWREKVGTIPDALELTFVSDAFSAGDAINFRLEGRDEENLKVAATQLREELMLYPGVFDVSDSFRAGKQEVQIQILERGKTLGLTLNDVATQVRQAFYGAEAQRIQRGSDDIRVMVRYPEPERQSLGNLEELLIRTPSGAEVPFLSIADYSLGNTYSSINRQNGRRIISVRGDVDRTVVEPAQIRREIFSKYAQLWDRELDVTIAIGGEGEREMESLSGLLTNYPIALLIMFALLAVPLKSYSQPLVIMSVIPFGAIGAIFGHFIMDVPLVFFSILGIIALSGVVVNASLVLVITINRLRAEGLDIMEAVSSAGAVRFRPIILTSITTFIGLVPLMATANPATFFIIPMAISLAYGVLFATAITLFLVPSLYLILHDFLGDKELEKAELAYEG</sequence>
<dbReference type="Gene3D" id="3.30.70.1320">
    <property type="entry name" value="Multidrug efflux transporter AcrB pore domain like"/>
    <property type="match status" value="1"/>
</dbReference>
<dbReference type="Gene3D" id="3.30.70.1440">
    <property type="entry name" value="Multidrug efflux transporter AcrB pore domain"/>
    <property type="match status" value="1"/>
</dbReference>
<feature type="transmembrane region" description="Helical" evidence="1">
    <location>
        <begin position="361"/>
        <end position="384"/>
    </location>
</feature>
<comment type="caution">
    <text evidence="2">The sequence shown here is derived from an EMBL/GenBank/DDBJ whole genome shotgun (WGS) entry which is preliminary data.</text>
</comment>
<feature type="transmembrane region" description="Helical" evidence="1">
    <location>
        <begin position="313"/>
        <end position="331"/>
    </location>
</feature>
<dbReference type="PANTHER" id="PTHR32063:SF33">
    <property type="entry name" value="RND SUPERFAMILY EFFLUX PUMP PERMEASE COMPONENT"/>
    <property type="match status" value="1"/>
</dbReference>
<dbReference type="PRINTS" id="PR00702">
    <property type="entry name" value="ACRIFLAVINRP"/>
</dbReference>
<keyword evidence="1" id="KW-0472">Membrane</keyword>
<feature type="transmembrane region" description="Helical" evidence="1">
    <location>
        <begin position="900"/>
        <end position="919"/>
    </location>
</feature>
<feature type="transmembrane region" description="Helical" evidence="1">
    <location>
        <begin position="972"/>
        <end position="993"/>
    </location>
</feature>
<evidence type="ECO:0000256" key="1">
    <source>
        <dbReference type="SAM" id="Phobius"/>
    </source>
</evidence>
<dbReference type="SUPFAM" id="SSF82866">
    <property type="entry name" value="Multidrug efflux transporter AcrB transmembrane domain"/>
    <property type="match status" value="2"/>
</dbReference>
<dbReference type="Gene3D" id="1.20.1640.10">
    <property type="entry name" value="Multidrug efflux transporter AcrB transmembrane domain"/>
    <property type="match status" value="2"/>
</dbReference>